<reference evidence="1 2" key="1">
    <citation type="submission" date="2006-06" db="EMBL/GenBank/DDBJ databases">
        <title>Complete sequence of Rubrobacter xylanophilus DSM 9941.</title>
        <authorList>
            <consortium name="US DOE Joint Genome Institute"/>
            <person name="Copeland A."/>
            <person name="Lucas S."/>
            <person name="Lapidus A."/>
            <person name="Barry K."/>
            <person name="Detter J.C."/>
            <person name="Glavina del Rio T."/>
            <person name="Hammon N."/>
            <person name="Israni S."/>
            <person name="Dalin E."/>
            <person name="Tice H."/>
            <person name="Pitluck S."/>
            <person name="Munk A.C."/>
            <person name="Brettin T."/>
            <person name="Bruce D."/>
            <person name="Han C."/>
            <person name="Tapia R."/>
            <person name="Gilna P."/>
            <person name="Schmutz J."/>
            <person name="Larimer F."/>
            <person name="Land M."/>
            <person name="Hauser L."/>
            <person name="Kyrpides N."/>
            <person name="Lykidis A."/>
            <person name="da Costa M.S."/>
            <person name="Rainey F.A."/>
            <person name="Empadinhas N."/>
            <person name="Jolivet E."/>
            <person name="Battista J.R."/>
            <person name="Richardson P."/>
        </authorList>
    </citation>
    <scope>NUCLEOTIDE SEQUENCE [LARGE SCALE GENOMIC DNA]</scope>
    <source>
        <strain evidence="2">DSM 9941 / NBRC 16129 / PRD-1</strain>
    </source>
</reference>
<keyword evidence="2" id="KW-1185">Reference proteome</keyword>
<dbReference type="EMBL" id="CP000386">
    <property type="protein sequence ID" value="ABG05151.1"/>
    <property type="molecule type" value="Genomic_DNA"/>
</dbReference>
<name>Q1ATX7_RUBXD</name>
<dbReference type="Proteomes" id="UP000006637">
    <property type="component" value="Chromosome"/>
</dbReference>
<proteinExistence type="predicted"/>
<evidence type="ECO:0008006" key="3">
    <source>
        <dbReference type="Google" id="ProtNLM"/>
    </source>
</evidence>
<dbReference type="KEGG" id="rxy:Rxyl_2208"/>
<dbReference type="STRING" id="266117.Rxyl_2208"/>
<evidence type="ECO:0000313" key="2">
    <source>
        <dbReference type="Proteomes" id="UP000006637"/>
    </source>
</evidence>
<organism evidence="1 2">
    <name type="scientific">Rubrobacter xylanophilus (strain DSM 9941 / JCM 11954 / NBRC 16129 / PRD-1)</name>
    <dbReference type="NCBI Taxonomy" id="266117"/>
    <lineage>
        <taxon>Bacteria</taxon>
        <taxon>Bacillati</taxon>
        <taxon>Actinomycetota</taxon>
        <taxon>Rubrobacteria</taxon>
        <taxon>Rubrobacterales</taxon>
        <taxon>Rubrobacteraceae</taxon>
        <taxon>Rubrobacter</taxon>
    </lineage>
</organism>
<evidence type="ECO:0000313" key="1">
    <source>
        <dbReference type="EMBL" id="ABG05151.1"/>
    </source>
</evidence>
<dbReference type="AlphaFoldDB" id="Q1ATX7"/>
<dbReference type="RefSeq" id="WP_011565165.1">
    <property type="nucleotide sequence ID" value="NC_008148.1"/>
</dbReference>
<dbReference type="OrthoDB" id="9553607at2"/>
<sequence>MGGEGADAGSHRIREGAPDIRGFLERGSFVSVAARIGNDVSGYVCDWDGNGLLLDVRDPGGDPAGYEFLPWSSVERISAG</sequence>
<accession>Q1ATX7</accession>
<protein>
    <recommendedName>
        <fullName evidence="3">DUF4314 domain-containing protein</fullName>
    </recommendedName>
</protein>
<gene>
    <name evidence="1" type="ordered locus">Rxyl_2208</name>
</gene>
<dbReference type="HOGENOM" id="CLU_2587564_0_0_11"/>